<comment type="caution">
    <text evidence="1">The sequence shown here is derived from an EMBL/GenBank/DDBJ whole genome shotgun (WGS) entry which is preliminary data.</text>
</comment>
<feature type="non-terminal residue" evidence="1">
    <location>
        <position position="1"/>
    </location>
</feature>
<protein>
    <submittedName>
        <fullName evidence="1">Uncharacterized protein</fullName>
    </submittedName>
</protein>
<dbReference type="EMBL" id="BARV01040675">
    <property type="protein sequence ID" value="GAI56223.1"/>
    <property type="molecule type" value="Genomic_DNA"/>
</dbReference>
<accession>X1PK54</accession>
<gene>
    <name evidence="1" type="ORF">S06H3_61888</name>
</gene>
<dbReference type="AlphaFoldDB" id="X1PK54"/>
<proteinExistence type="predicted"/>
<evidence type="ECO:0000313" key="1">
    <source>
        <dbReference type="EMBL" id="GAI56223.1"/>
    </source>
</evidence>
<name>X1PK54_9ZZZZ</name>
<reference evidence="1" key="1">
    <citation type="journal article" date="2014" name="Front. Microbiol.">
        <title>High frequency of phylogenetically diverse reductive dehalogenase-homologous genes in deep subseafloor sedimentary metagenomes.</title>
        <authorList>
            <person name="Kawai M."/>
            <person name="Futagami T."/>
            <person name="Toyoda A."/>
            <person name="Takaki Y."/>
            <person name="Nishi S."/>
            <person name="Hori S."/>
            <person name="Arai W."/>
            <person name="Tsubouchi T."/>
            <person name="Morono Y."/>
            <person name="Uchiyama I."/>
            <person name="Ito T."/>
            <person name="Fujiyama A."/>
            <person name="Inagaki F."/>
            <person name="Takami H."/>
        </authorList>
    </citation>
    <scope>NUCLEOTIDE SEQUENCE</scope>
    <source>
        <strain evidence="1">Expedition CK06-06</strain>
    </source>
</reference>
<organism evidence="1">
    <name type="scientific">marine sediment metagenome</name>
    <dbReference type="NCBI Taxonomy" id="412755"/>
    <lineage>
        <taxon>unclassified sequences</taxon>
        <taxon>metagenomes</taxon>
        <taxon>ecological metagenomes</taxon>
    </lineage>
</organism>
<sequence length="163" mass="17571">WTVQQGAEELVMLKVTLATDKFTANWTKIKIVRKGTGFDSDVEVVKIYRDREPLGTFEPAVDTVISSGINEFEVGQVLINIDGDNVAVGDQPEVIDSIPRDYFIVFSIHDSATVGSTFGAECGVGSFWVESPATVNQEPFESGKPTIAATEDNLVVEGGAKGE</sequence>
<feature type="non-terminal residue" evidence="1">
    <location>
        <position position="163"/>
    </location>
</feature>